<evidence type="ECO:0000256" key="8">
    <source>
        <dbReference type="ARBA" id="ARBA00023319"/>
    </source>
</evidence>
<dbReference type="VEuPathDB" id="VectorBase:HLOH_053670"/>
<evidence type="ECO:0000256" key="1">
    <source>
        <dbReference type="ARBA" id="ARBA00004167"/>
    </source>
</evidence>
<dbReference type="GO" id="GO:0016020">
    <property type="term" value="C:membrane"/>
    <property type="evidence" value="ECO:0007669"/>
    <property type="project" value="UniProtKB-SubCell"/>
</dbReference>
<dbReference type="CDD" id="cd00063">
    <property type="entry name" value="FN3"/>
    <property type="match status" value="1"/>
</dbReference>
<sequence length="239" mass="26241">MADRRWRRTVAGAVGWRWLTGNSFDACAGHRVVSPVPKHQLRMRSASDVGRGPEGNVITASTEGNRPVLQQPDRLVESNSSAAWLRPDAWWHGGCPISHFTVHYRRSAEADWTLVSSHLPYKHDEPLVLSELTPGSWYVLLMVAHNDAGSTTAQVNFATLTLDGGSVSGERYKSEVLASPEPTYCGGSSRGSSAYAVPHRVYDVPYAHKRPGTVSRQTTAQSLRLVLIFFSLLPFSQAS</sequence>
<dbReference type="EMBL" id="JABSTR010000006">
    <property type="protein sequence ID" value="KAH9373223.1"/>
    <property type="molecule type" value="Genomic_DNA"/>
</dbReference>
<keyword evidence="7" id="KW-1015">Disulfide bond</keyword>
<dbReference type="SUPFAM" id="SSF49265">
    <property type="entry name" value="Fibronectin type III"/>
    <property type="match status" value="1"/>
</dbReference>
<dbReference type="InterPro" id="IPR013783">
    <property type="entry name" value="Ig-like_fold"/>
</dbReference>
<keyword evidence="3" id="KW-0732">Signal</keyword>
<name>A0A9J6GEK8_HAELO</name>
<evidence type="ECO:0000256" key="5">
    <source>
        <dbReference type="ARBA" id="ARBA00022989"/>
    </source>
</evidence>
<protein>
    <recommendedName>
        <fullName evidence="10">Fibronectin type-III domain-containing protein</fullName>
    </recommendedName>
</protein>
<dbReference type="Proteomes" id="UP000821853">
    <property type="component" value="Chromosome 4"/>
</dbReference>
<reference evidence="11 12" key="1">
    <citation type="journal article" date="2020" name="Cell">
        <title>Large-Scale Comparative Analyses of Tick Genomes Elucidate Their Genetic Diversity and Vector Capacities.</title>
        <authorList>
            <consortium name="Tick Genome and Microbiome Consortium (TIGMIC)"/>
            <person name="Jia N."/>
            <person name="Wang J."/>
            <person name="Shi W."/>
            <person name="Du L."/>
            <person name="Sun Y."/>
            <person name="Zhan W."/>
            <person name="Jiang J.F."/>
            <person name="Wang Q."/>
            <person name="Zhang B."/>
            <person name="Ji P."/>
            <person name="Bell-Sakyi L."/>
            <person name="Cui X.M."/>
            <person name="Yuan T.T."/>
            <person name="Jiang B.G."/>
            <person name="Yang W.F."/>
            <person name="Lam T.T."/>
            <person name="Chang Q.C."/>
            <person name="Ding S.J."/>
            <person name="Wang X.J."/>
            <person name="Zhu J.G."/>
            <person name="Ruan X.D."/>
            <person name="Zhao L."/>
            <person name="Wei J.T."/>
            <person name="Ye R.Z."/>
            <person name="Que T.C."/>
            <person name="Du C.H."/>
            <person name="Zhou Y.H."/>
            <person name="Cheng J.X."/>
            <person name="Dai P.F."/>
            <person name="Guo W.B."/>
            <person name="Han X.H."/>
            <person name="Huang E.J."/>
            <person name="Li L.F."/>
            <person name="Wei W."/>
            <person name="Gao Y.C."/>
            <person name="Liu J.Z."/>
            <person name="Shao H.Z."/>
            <person name="Wang X."/>
            <person name="Wang C.C."/>
            <person name="Yang T.C."/>
            <person name="Huo Q.B."/>
            <person name="Li W."/>
            <person name="Chen H.Y."/>
            <person name="Chen S.E."/>
            <person name="Zhou L.G."/>
            <person name="Ni X.B."/>
            <person name="Tian J.H."/>
            <person name="Sheng Y."/>
            <person name="Liu T."/>
            <person name="Pan Y.S."/>
            <person name="Xia L.Y."/>
            <person name="Li J."/>
            <person name="Zhao F."/>
            <person name="Cao W.C."/>
        </authorList>
    </citation>
    <scope>NUCLEOTIDE SEQUENCE [LARGE SCALE GENOMIC DNA]</scope>
    <source>
        <strain evidence="11">HaeL-2018</strain>
    </source>
</reference>
<dbReference type="PROSITE" id="PS50853">
    <property type="entry name" value="FN3"/>
    <property type="match status" value="1"/>
</dbReference>
<keyword evidence="5" id="KW-1133">Transmembrane helix</keyword>
<dbReference type="AlphaFoldDB" id="A0A9J6GEK8"/>
<accession>A0A9J6GEK8</accession>
<comment type="caution">
    <text evidence="11">The sequence shown here is derived from an EMBL/GenBank/DDBJ whole genome shotgun (WGS) entry which is preliminary data.</text>
</comment>
<evidence type="ECO:0000259" key="10">
    <source>
        <dbReference type="PROSITE" id="PS50853"/>
    </source>
</evidence>
<keyword evidence="12" id="KW-1185">Reference proteome</keyword>
<keyword evidence="2" id="KW-0812">Transmembrane</keyword>
<dbReference type="OrthoDB" id="152385at2759"/>
<dbReference type="Gene3D" id="2.60.40.10">
    <property type="entry name" value="Immunoglobulins"/>
    <property type="match status" value="1"/>
</dbReference>
<dbReference type="InterPro" id="IPR036116">
    <property type="entry name" value="FN3_sf"/>
</dbReference>
<evidence type="ECO:0000256" key="7">
    <source>
        <dbReference type="ARBA" id="ARBA00023157"/>
    </source>
</evidence>
<evidence type="ECO:0000256" key="4">
    <source>
        <dbReference type="ARBA" id="ARBA00022889"/>
    </source>
</evidence>
<evidence type="ECO:0000313" key="11">
    <source>
        <dbReference type="EMBL" id="KAH9373223.1"/>
    </source>
</evidence>
<evidence type="ECO:0000256" key="6">
    <source>
        <dbReference type="ARBA" id="ARBA00023136"/>
    </source>
</evidence>
<feature type="region of interest" description="Disordered" evidence="9">
    <location>
        <begin position="41"/>
        <end position="60"/>
    </location>
</feature>
<evidence type="ECO:0000313" key="12">
    <source>
        <dbReference type="Proteomes" id="UP000821853"/>
    </source>
</evidence>
<dbReference type="InterPro" id="IPR003961">
    <property type="entry name" value="FN3_dom"/>
</dbReference>
<evidence type="ECO:0000256" key="2">
    <source>
        <dbReference type="ARBA" id="ARBA00022692"/>
    </source>
</evidence>
<dbReference type="Pfam" id="PF25059">
    <property type="entry name" value="FN3_DSCAM-DSCAML_C"/>
    <property type="match status" value="1"/>
</dbReference>
<keyword evidence="8" id="KW-0393">Immunoglobulin domain</keyword>
<evidence type="ECO:0000256" key="9">
    <source>
        <dbReference type="SAM" id="MobiDB-lite"/>
    </source>
</evidence>
<comment type="subcellular location">
    <subcellularLocation>
        <location evidence="1">Membrane</location>
        <topology evidence="1">Single-pass membrane protein</topology>
    </subcellularLocation>
</comment>
<keyword evidence="4" id="KW-0130">Cell adhesion</keyword>
<organism evidence="11 12">
    <name type="scientific">Haemaphysalis longicornis</name>
    <name type="common">Bush tick</name>
    <dbReference type="NCBI Taxonomy" id="44386"/>
    <lineage>
        <taxon>Eukaryota</taxon>
        <taxon>Metazoa</taxon>
        <taxon>Ecdysozoa</taxon>
        <taxon>Arthropoda</taxon>
        <taxon>Chelicerata</taxon>
        <taxon>Arachnida</taxon>
        <taxon>Acari</taxon>
        <taxon>Parasitiformes</taxon>
        <taxon>Ixodida</taxon>
        <taxon>Ixodoidea</taxon>
        <taxon>Ixodidae</taxon>
        <taxon>Haemaphysalinae</taxon>
        <taxon>Haemaphysalis</taxon>
    </lineage>
</organism>
<keyword evidence="6" id="KW-0472">Membrane</keyword>
<proteinExistence type="predicted"/>
<dbReference type="GO" id="GO:0007155">
    <property type="term" value="P:cell adhesion"/>
    <property type="evidence" value="ECO:0007669"/>
    <property type="project" value="UniProtKB-KW"/>
</dbReference>
<gene>
    <name evidence="11" type="ORF">HPB48_004968</name>
</gene>
<evidence type="ECO:0000256" key="3">
    <source>
        <dbReference type="ARBA" id="ARBA00022729"/>
    </source>
</evidence>
<feature type="domain" description="Fibronectin type-III" evidence="10">
    <location>
        <begin position="68"/>
        <end position="164"/>
    </location>
</feature>
<dbReference type="InterPro" id="IPR056754">
    <property type="entry name" value="DSCAM/DSCAML_C"/>
</dbReference>